<dbReference type="Proteomes" id="UP000050514">
    <property type="component" value="Unassembled WGS sequence"/>
</dbReference>
<keyword evidence="1" id="KW-0812">Transmembrane</keyword>
<keyword evidence="3" id="KW-1185">Reference proteome</keyword>
<dbReference type="STRING" id="360411.AC812_08960"/>
<proteinExistence type="predicted"/>
<evidence type="ECO:0000313" key="2">
    <source>
        <dbReference type="EMBL" id="KPL75401.1"/>
    </source>
</evidence>
<dbReference type="AlphaFoldDB" id="A0A0P6XK87"/>
<organism evidence="2 3">
    <name type="scientific">Bellilinea caldifistulae</name>
    <dbReference type="NCBI Taxonomy" id="360411"/>
    <lineage>
        <taxon>Bacteria</taxon>
        <taxon>Bacillati</taxon>
        <taxon>Chloroflexota</taxon>
        <taxon>Anaerolineae</taxon>
        <taxon>Anaerolineales</taxon>
        <taxon>Anaerolineaceae</taxon>
        <taxon>Bellilinea</taxon>
    </lineage>
</organism>
<keyword evidence="1" id="KW-0472">Membrane</keyword>
<evidence type="ECO:0000313" key="3">
    <source>
        <dbReference type="Proteomes" id="UP000050514"/>
    </source>
</evidence>
<name>A0A0P6XK87_9CHLR</name>
<accession>A0A0P6XK87</accession>
<gene>
    <name evidence="2" type="ORF">AC812_08960</name>
</gene>
<dbReference type="RefSeq" id="WP_061914044.1">
    <property type="nucleotide sequence ID" value="NZ_DF967971.1"/>
</dbReference>
<dbReference type="OrthoDB" id="160693at2"/>
<keyword evidence="1" id="KW-1133">Transmembrane helix</keyword>
<protein>
    <submittedName>
        <fullName evidence="2">Uncharacterized protein</fullName>
    </submittedName>
</protein>
<feature type="transmembrane region" description="Helical" evidence="1">
    <location>
        <begin position="138"/>
        <end position="156"/>
    </location>
</feature>
<dbReference type="EMBL" id="LGHJ01000014">
    <property type="protein sequence ID" value="KPL75401.1"/>
    <property type="molecule type" value="Genomic_DNA"/>
</dbReference>
<evidence type="ECO:0000256" key="1">
    <source>
        <dbReference type="SAM" id="Phobius"/>
    </source>
</evidence>
<reference evidence="2 3" key="1">
    <citation type="submission" date="2015-07" db="EMBL/GenBank/DDBJ databases">
        <title>Draft genome of Bellilinea caldifistulae DSM 17877.</title>
        <authorList>
            <person name="Hemp J."/>
            <person name="Ward L.M."/>
            <person name="Pace L.A."/>
            <person name="Fischer W.W."/>
        </authorList>
    </citation>
    <scope>NUCLEOTIDE SEQUENCE [LARGE SCALE GENOMIC DNA]</scope>
    <source>
        <strain evidence="2 3">GOMI-1</strain>
    </source>
</reference>
<comment type="caution">
    <text evidence="2">The sequence shown here is derived from an EMBL/GenBank/DDBJ whole genome shotgun (WGS) entry which is preliminary data.</text>
</comment>
<sequence>MSSFSSLNILTLPPGQASVELLPENGWLLALPAGPADSYRVAQLDDYRHLPRSHFRWQPPLILKLTAQVSSPSVPGTWGFGFWNDPFSFSWGARGSSRRLPMLPNAAWFFYASPENHLSLRDDLPANGLLAGVFRSPLIPSAVLIPALFVLPLLAIPATARWLRRLACFVIQQDAARLDVKVTQPHEYRLECQTHAVRFDVDGQPVFETPLTPRGRLGLVIWIDNQYATFTADGKLRFGLLPNDAASLRITEIQLVG</sequence>